<dbReference type="AlphaFoldDB" id="A0A7D9JHS6"/>
<evidence type="ECO:0000256" key="1">
    <source>
        <dbReference type="ARBA" id="ARBA00001968"/>
    </source>
</evidence>
<evidence type="ECO:0000256" key="5">
    <source>
        <dbReference type="ARBA" id="ARBA00015519"/>
    </source>
</evidence>
<dbReference type="PRINTS" id="PR02086">
    <property type="entry name" value="PUTNUCHARBI1"/>
</dbReference>
<evidence type="ECO:0000313" key="13">
    <source>
        <dbReference type="EMBL" id="CAB4030091.1"/>
    </source>
</evidence>
<evidence type="ECO:0000256" key="10">
    <source>
        <dbReference type="ARBA" id="ARBA00023242"/>
    </source>
</evidence>
<evidence type="ECO:0000256" key="8">
    <source>
        <dbReference type="ARBA" id="ARBA00022723"/>
    </source>
</evidence>
<dbReference type="InterPro" id="IPR026103">
    <property type="entry name" value="HARBI1_animal"/>
</dbReference>
<keyword evidence="8" id="KW-0479">Metal-binding</keyword>
<evidence type="ECO:0000256" key="7">
    <source>
        <dbReference type="ARBA" id="ARBA00022722"/>
    </source>
</evidence>
<comment type="subcellular location">
    <subcellularLocation>
        <location evidence="3">Cytoplasm</location>
    </subcellularLocation>
    <subcellularLocation>
        <location evidence="2">Nucleus</location>
    </subcellularLocation>
</comment>
<keyword evidence="10" id="KW-0539">Nucleus</keyword>
<evidence type="ECO:0000313" key="14">
    <source>
        <dbReference type="Proteomes" id="UP001152795"/>
    </source>
</evidence>
<protein>
    <recommendedName>
        <fullName evidence="5">Putative nuclease HARBI1</fullName>
    </recommendedName>
    <alternativeName>
        <fullName evidence="11">Harbinger transposase-derived nuclease</fullName>
    </alternativeName>
</protein>
<accession>A0A7D9JHS6</accession>
<sequence>MPPKTTHIVLLCAILTNLSTIIALLQVNVHLLLFLDQKRRQNEQIAISTILDANRSTERLHATRRKLPERRKHWINPGRTSLWWENLINGETLEEEWKKNLRMTRMDFLDLVDHLRMDIEPDLNAVREALSPEKKVAMTLYYLKDQGSYLMTCNAFGVGKSTLSTVVKQVCKAINQRVGPRYLNLPKSEMEMSILINNFHKKFGLPQVFGCVDGTHIPIKQPTENPHDYFCYKMKYTLNCQAICDHKGRFLNVEIKWPGSVHDARVFANSDINKMFQNKQIPMVLKELLPGDDKVPPVILGDPAYPLLPNVMKEHACCTENEHVIFNEMLRSARNQIECAFGRLKARWRILTRPMDIKLDDLPTVIYACFVLHNYCEMRSNNNTINDDIVQSQIQREQLMQNCHHHSVIDQLYSYNSAQGTYIRQIITTYLKEYME</sequence>
<organism evidence="13 14">
    <name type="scientific">Paramuricea clavata</name>
    <name type="common">Red gorgonian</name>
    <name type="synonym">Violescent sea-whip</name>
    <dbReference type="NCBI Taxonomy" id="317549"/>
    <lineage>
        <taxon>Eukaryota</taxon>
        <taxon>Metazoa</taxon>
        <taxon>Cnidaria</taxon>
        <taxon>Anthozoa</taxon>
        <taxon>Octocorallia</taxon>
        <taxon>Malacalcyonacea</taxon>
        <taxon>Plexauridae</taxon>
        <taxon>Paramuricea</taxon>
    </lineage>
</organism>
<keyword evidence="14" id="KW-1185">Reference proteome</keyword>
<dbReference type="GO" id="GO:0046872">
    <property type="term" value="F:metal ion binding"/>
    <property type="evidence" value="ECO:0007669"/>
    <property type="project" value="UniProtKB-KW"/>
</dbReference>
<keyword evidence="7" id="KW-0540">Nuclease</keyword>
<dbReference type="GO" id="GO:0016787">
    <property type="term" value="F:hydrolase activity"/>
    <property type="evidence" value="ECO:0007669"/>
    <property type="project" value="UniProtKB-KW"/>
</dbReference>
<comment type="cofactor">
    <cofactor evidence="1">
        <name>a divalent metal cation</name>
        <dbReference type="ChEBI" id="CHEBI:60240"/>
    </cofactor>
</comment>
<dbReference type="Pfam" id="PF13359">
    <property type="entry name" value="DDE_Tnp_4"/>
    <property type="match status" value="1"/>
</dbReference>
<reference evidence="13" key="1">
    <citation type="submission" date="2020-04" db="EMBL/GenBank/DDBJ databases">
        <authorList>
            <person name="Alioto T."/>
            <person name="Alioto T."/>
            <person name="Gomez Garrido J."/>
        </authorList>
    </citation>
    <scope>NUCLEOTIDE SEQUENCE</scope>
    <source>
        <strain evidence="13">A484AB</strain>
    </source>
</reference>
<dbReference type="InterPro" id="IPR027806">
    <property type="entry name" value="HARBI1_dom"/>
</dbReference>
<dbReference type="GO" id="GO:0005737">
    <property type="term" value="C:cytoplasm"/>
    <property type="evidence" value="ECO:0007669"/>
    <property type="project" value="UniProtKB-SubCell"/>
</dbReference>
<keyword evidence="9" id="KW-0378">Hydrolase</keyword>
<evidence type="ECO:0000256" key="3">
    <source>
        <dbReference type="ARBA" id="ARBA00004496"/>
    </source>
</evidence>
<name>A0A7D9JHS6_PARCT</name>
<dbReference type="GO" id="GO:0004518">
    <property type="term" value="F:nuclease activity"/>
    <property type="evidence" value="ECO:0007669"/>
    <property type="project" value="UniProtKB-KW"/>
</dbReference>
<gene>
    <name evidence="13" type="ORF">PACLA_8A019570</name>
</gene>
<evidence type="ECO:0000256" key="4">
    <source>
        <dbReference type="ARBA" id="ARBA00006958"/>
    </source>
</evidence>
<comment type="function">
    <text evidence="12">Transposase-derived protein that may have nuclease activity. Does not have transposase activity.</text>
</comment>
<evidence type="ECO:0000256" key="12">
    <source>
        <dbReference type="ARBA" id="ARBA00045850"/>
    </source>
</evidence>
<dbReference type="PANTHER" id="PTHR22930">
    <property type="match status" value="1"/>
</dbReference>
<evidence type="ECO:0000256" key="6">
    <source>
        <dbReference type="ARBA" id="ARBA00022490"/>
    </source>
</evidence>
<evidence type="ECO:0000256" key="9">
    <source>
        <dbReference type="ARBA" id="ARBA00022801"/>
    </source>
</evidence>
<dbReference type="EMBL" id="CACRXK020016616">
    <property type="protein sequence ID" value="CAB4030091.1"/>
    <property type="molecule type" value="Genomic_DNA"/>
</dbReference>
<evidence type="ECO:0000256" key="11">
    <source>
        <dbReference type="ARBA" id="ARBA00030126"/>
    </source>
</evidence>
<dbReference type="GO" id="GO:0005634">
    <property type="term" value="C:nucleus"/>
    <property type="evidence" value="ECO:0007669"/>
    <property type="project" value="UniProtKB-SubCell"/>
</dbReference>
<dbReference type="PANTHER" id="PTHR22930:SF85">
    <property type="entry name" value="GH03217P-RELATED"/>
    <property type="match status" value="1"/>
</dbReference>
<evidence type="ECO:0000256" key="2">
    <source>
        <dbReference type="ARBA" id="ARBA00004123"/>
    </source>
</evidence>
<dbReference type="Proteomes" id="UP001152795">
    <property type="component" value="Unassembled WGS sequence"/>
</dbReference>
<comment type="caution">
    <text evidence="13">The sequence shown here is derived from an EMBL/GenBank/DDBJ whole genome shotgun (WGS) entry which is preliminary data.</text>
</comment>
<comment type="similarity">
    <text evidence="4">Belongs to the HARBI1 family.</text>
</comment>
<dbReference type="OrthoDB" id="2668416at2759"/>
<keyword evidence="6" id="KW-0963">Cytoplasm</keyword>
<dbReference type="InterPro" id="IPR045249">
    <property type="entry name" value="HARBI1-like"/>
</dbReference>
<proteinExistence type="inferred from homology"/>